<reference evidence="2" key="1">
    <citation type="submission" date="2023-03" db="EMBL/GenBank/DDBJ databases">
        <title>Andean soil-derived lignocellulolytic bacterial consortium as a source of novel taxa and putative plastic-active enzymes.</title>
        <authorList>
            <person name="Diaz-Garcia L."/>
            <person name="Chuvochina M."/>
            <person name="Feuerriegel G."/>
            <person name="Bunk B."/>
            <person name="Sproer C."/>
            <person name="Streit W.R."/>
            <person name="Rodriguez L.M."/>
            <person name="Overmann J."/>
            <person name="Jimenez D.J."/>
        </authorList>
    </citation>
    <scope>NUCLEOTIDE SEQUENCE</scope>
    <source>
        <strain evidence="2">MAG 2441</strain>
    </source>
</reference>
<evidence type="ECO:0000256" key="1">
    <source>
        <dbReference type="SAM" id="Phobius"/>
    </source>
</evidence>
<protein>
    <submittedName>
        <fullName evidence="2">ABC-2 transporter permease</fullName>
    </submittedName>
</protein>
<dbReference type="Proteomes" id="UP001178662">
    <property type="component" value="Chromosome"/>
</dbReference>
<keyword evidence="1" id="KW-1133">Transmembrane helix</keyword>
<feature type="transmembrane region" description="Helical" evidence="1">
    <location>
        <begin position="20"/>
        <end position="40"/>
    </location>
</feature>
<keyword evidence="1" id="KW-0472">Membrane</keyword>
<evidence type="ECO:0000313" key="3">
    <source>
        <dbReference type="Proteomes" id="UP001178662"/>
    </source>
</evidence>
<evidence type="ECO:0000313" key="2">
    <source>
        <dbReference type="EMBL" id="WEK54842.1"/>
    </source>
</evidence>
<proteinExistence type="predicted"/>
<sequence>MTQWQAVRLVGVHILKREWIGVVATLIFALYCGFVSGSMIGEYFHKANPPGAIMSLVDLMYIVVYPFFGTIMNRSVMTICREDAYSKRIAVLRALPISFRAILQARLLQSFIMIPIIGGVSLIFQYVLYSKIREALSWTEWLTFTLLVLTYSLIAGTLYFVIESVCNGKQYVIVYTIMMFVVIAVGITINLLGKSLFERVMTFVQSGSATIGWMLALLVLVCVINWLGYNFTLRRIKSRSIML</sequence>
<keyword evidence="1" id="KW-0812">Transmembrane</keyword>
<accession>A0AA95EXZ6</accession>
<name>A0AA95EXZ6_9BACL</name>
<keyword evidence="3" id="KW-1185">Reference proteome</keyword>
<feature type="transmembrane region" description="Helical" evidence="1">
    <location>
        <begin position="141"/>
        <end position="161"/>
    </location>
</feature>
<organism evidence="2 3">
    <name type="scientific">Candidatus Cohnella colombiensis</name>
    <dbReference type="NCBI Taxonomy" id="3121368"/>
    <lineage>
        <taxon>Bacteria</taxon>
        <taxon>Bacillati</taxon>
        <taxon>Bacillota</taxon>
        <taxon>Bacilli</taxon>
        <taxon>Bacillales</taxon>
        <taxon>Paenibacillaceae</taxon>
        <taxon>Cohnella</taxon>
    </lineage>
</organism>
<feature type="transmembrane region" description="Helical" evidence="1">
    <location>
        <begin position="107"/>
        <end position="129"/>
    </location>
</feature>
<dbReference type="PRINTS" id="PR00173">
    <property type="entry name" value="EDTRNSPORT"/>
</dbReference>
<dbReference type="EMBL" id="CP119317">
    <property type="protein sequence ID" value="WEK54842.1"/>
    <property type="molecule type" value="Genomic_DNA"/>
</dbReference>
<feature type="transmembrane region" description="Helical" evidence="1">
    <location>
        <begin position="213"/>
        <end position="233"/>
    </location>
</feature>
<gene>
    <name evidence="2" type="ORF">P0Y55_01825</name>
</gene>
<dbReference type="AlphaFoldDB" id="A0AA95EXZ6"/>
<dbReference type="InterPro" id="IPR025699">
    <property type="entry name" value="ABC2_memb-like"/>
</dbReference>
<dbReference type="Pfam" id="PF13346">
    <property type="entry name" value="ABC2_membrane_5"/>
    <property type="match status" value="1"/>
</dbReference>
<feature type="transmembrane region" description="Helical" evidence="1">
    <location>
        <begin position="52"/>
        <end position="71"/>
    </location>
</feature>
<feature type="transmembrane region" description="Helical" evidence="1">
    <location>
        <begin position="173"/>
        <end position="193"/>
    </location>
</feature>